<sequence>MLETQKDYRKCLPCTWSYVRHDTSLSTRTLARKLENIGVEVSYRTIGRHLSSIGYVKRLPKATPILTETHKKHR</sequence>
<evidence type="ECO:0000259" key="1">
    <source>
        <dbReference type="Pfam" id="PF01498"/>
    </source>
</evidence>
<evidence type="ECO:0000313" key="2">
    <source>
        <dbReference type="EMBL" id="CAB5370727.1"/>
    </source>
</evidence>
<comment type="caution">
    <text evidence="2">The sequence shown here is derived from an EMBL/GenBank/DDBJ whole genome shotgun (WGS) entry which is preliminary data.</text>
</comment>
<name>A0A915ZDI1_9GLOM</name>
<reference evidence="2" key="1">
    <citation type="submission" date="2020-05" db="EMBL/GenBank/DDBJ databases">
        <authorList>
            <person name="Rincon C."/>
            <person name="Sanders R I."/>
            <person name="Robbins C."/>
            <person name="Chaturvedi A."/>
        </authorList>
    </citation>
    <scope>NUCLEOTIDE SEQUENCE</scope>
    <source>
        <strain evidence="2">CHB12</strain>
    </source>
</reference>
<dbReference type="AlphaFoldDB" id="A0A915ZDI1"/>
<accession>A0A915ZDI1</accession>
<proteinExistence type="predicted"/>
<dbReference type="GO" id="GO:0003677">
    <property type="term" value="F:DNA binding"/>
    <property type="evidence" value="ECO:0007669"/>
    <property type="project" value="InterPro"/>
</dbReference>
<dbReference type="Pfam" id="PF01498">
    <property type="entry name" value="HTH_Tnp_Tc3_2"/>
    <property type="match status" value="1"/>
</dbReference>
<dbReference type="InterPro" id="IPR002492">
    <property type="entry name" value="Transposase_Tc1-like"/>
</dbReference>
<evidence type="ECO:0000313" key="3">
    <source>
        <dbReference type="Proteomes" id="UP000684084"/>
    </source>
</evidence>
<dbReference type="GO" id="GO:0006313">
    <property type="term" value="P:DNA transposition"/>
    <property type="evidence" value="ECO:0007669"/>
    <property type="project" value="InterPro"/>
</dbReference>
<dbReference type="Proteomes" id="UP000684084">
    <property type="component" value="Unassembled WGS sequence"/>
</dbReference>
<organism evidence="2 3">
    <name type="scientific">Rhizophagus irregularis</name>
    <dbReference type="NCBI Taxonomy" id="588596"/>
    <lineage>
        <taxon>Eukaryota</taxon>
        <taxon>Fungi</taxon>
        <taxon>Fungi incertae sedis</taxon>
        <taxon>Mucoromycota</taxon>
        <taxon>Glomeromycotina</taxon>
        <taxon>Glomeromycetes</taxon>
        <taxon>Glomerales</taxon>
        <taxon>Glomeraceae</taxon>
        <taxon>Rhizophagus</taxon>
    </lineage>
</organism>
<gene>
    <name evidence="2" type="ORF">CHRIB12_LOCUS12761</name>
</gene>
<dbReference type="OrthoDB" id="2420879at2759"/>
<dbReference type="GO" id="GO:0015074">
    <property type="term" value="P:DNA integration"/>
    <property type="evidence" value="ECO:0007669"/>
    <property type="project" value="InterPro"/>
</dbReference>
<dbReference type="EMBL" id="CAGKOT010000028">
    <property type="protein sequence ID" value="CAB5370727.1"/>
    <property type="molecule type" value="Genomic_DNA"/>
</dbReference>
<protein>
    <recommendedName>
        <fullName evidence="1">Transposase Tc1-like domain-containing protein</fullName>
    </recommendedName>
</protein>
<feature type="domain" description="Transposase Tc1-like" evidence="1">
    <location>
        <begin position="18"/>
        <end position="74"/>
    </location>
</feature>